<reference evidence="3 4" key="1">
    <citation type="submission" date="2019-08" db="EMBL/GenBank/DDBJ databases">
        <title>Complete genome sequence of Candidatus Uab amorphum.</title>
        <authorList>
            <person name="Shiratori T."/>
            <person name="Suzuki S."/>
            <person name="Kakizawa Y."/>
            <person name="Ishida K."/>
        </authorList>
    </citation>
    <scope>NUCLEOTIDE SEQUENCE [LARGE SCALE GENOMIC DNA]</scope>
    <source>
        <strain evidence="3 4">SRT547</strain>
    </source>
</reference>
<dbReference type="Proteomes" id="UP000326354">
    <property type="component" value="Chromosome"/>
</dbReference>
<dbReference type="GO" id="GO:0016757">
    <property type="term" value="F:glycosyltransferase activity"/>
    <property type="evidence" value="ECO:0007669"/>
    <property type="project" value="InterPro"/>
</dbReference>
<evidence type="ECO:0000259" key="1">
    <source>
        <dbReference type="Pfam" id="PF00534"/>
    </source>
</evidence>
<keyword evidence="3" id="KW-0808">Transferase</keyword>
<evidence type="ECO:0000313" key="4">
    <source>
        <dbReference type="Proteomes" id="UP000326354"/>
    </source>
</evidence>
<gene>
    <name evidence="3" type="ORF">UABAM_03083</name>
</gene>
<dbReference type="AlphaFoldDB" id="A0A5S9F3P7"/>
<feature type="domain" description="Glycosyltransferase subfamily 4-like N-terminal" evidence="2">
    <location>
        <begin position="30"/>
        <end position="184"/>
    </location>
</feature>
<sequence>MFMKAHLHVLWEIMVTKIKILHIFGCMDLGGAELRTLEWFKAIDHSKYEFHFYALSGRKGILDEQITHLQGKVFYGDLSFGFAKRFMKLLSREKYDVVHSHVYYFSGYILFLSYLQGVKTRIAHFRSSASDEQISLYKKMYNGIMRFAIQRYATDICAVCRKALDSLWQKNEQDQRFSVIYNGFSNHFPMKDALYVKRTFSIANEFKIIIHVGNFRKEKNHERLLKVFCQIKKRKPHVKLLLVGRQDDDIFGKINNIVEKNNLKDDVIFTGIRNDVSQLLGGSDLLLFPSVREGLPGVVIESCAMSTPVLASDVGGIPEIAMFFPAFVSSISLQEQDSIWCKKACEILDKDADNTSIDLGQTPFSLSTSLETLMSIYHKKVDV</sequence>
<name>A0A5S9F3P7_UABAM</name>
<dbReference type="Pfam" id="PF13439">
    <property type="entry name" value="Glyco_transf_4"/>
    <property type="match status" value="1"/>
</dbReference>
<dbReference type="OrthoDB" id="9804196at2"/>
<proteinExistence type="predicted"/>
<evidence type="ECO:0000313" key="3">
    <source>
        <dbReference type="EMBL" id="BBM84722.1"/>
    </source>
</evidence>
<keyword evidence="4" id="KW-1185">Reference proteome</keyword>
<dbReference type="SUPFAM" id="SSF53756">
    <property type="entry name" value="UDP-Glycosyltransferase/glycogen phosphorylase"/>
    <property type="match status" value="1"/>
</dbReference>
<dbReference type="PANTHER" id="PTHR12526">
    <property type="entry name" value="GLYCOSYLTRANSFERASE"/>
    <property type="match status" value="1"/>
</dbReference>
<dbReference type="InterPro" id="IPR028098">
    <property type="entry name" value="Glyco_trans_4-like_N"/>
</dbReference>
<evidence type="ECO:0000259" key="2">
    <source>
        <dbReference type="Pfam" id="PF13439"/>
    </source>
</evidence>
<feature type="domain" description="Glycosyl transferase family 1" evidence="1">
    <location>
        <begin position="202"/>
        <end position="320"/>
    </location>
</feature>
<dbReference type="InterPro" id="IPR001296">
    <property type="entry name" value="Glyco_trans_1"/>
</dbReference>
<dbReference type="KEGG" id="uam:UABAM_03083"/>
<dbReference type="Pfam" id="PF00534">
    <property type="entry name" value="Glycos_transf_1"/>
    <property type="match status" value="1"/>
</dbReference>
<accession>A0A5S9F3P7</accession>
<protein>
    <submittedName>
        <fullName evidence="3">Putative glycosyltransferase EpsF</fullName>
    </submittedName>
</protein>
<dbReference type="Gene3D" id="3.40.50.2000">
    <property type="entry name" value="Glycogen Phosphorylase B"/>
    <property type="match status" value="2"/>
</dbReference>
<dbReference type="EMBL" id="AP019860">
    <property type="protein sequence ID" value="BBM84722.1"/>
    <property type="molecule type" value="Genomic_DNA"/>
</dbReference>
<organism evidence="3 4">
    <name type="scientific">Uabimicrobium amorphum</name>
    <dbReference type="NCBI Taxonomy" id="2596890"/>
    <lineage>
        <taxon>Bacteria</taxon>
        <taxon>Pseudomonadati</taxon>
        <taxon>Planctomycetota</taxon>
        <taxon>Candidatus Uabimicrobiia</taxon>
        <taxon>Candidatus Uabimicrobiales</taxon>
        <taxon>Candidatus Uabimicrobiaceae</taxon>
        <taxon>Candidatus Uabimicrobium</taxon>
    </lineage>
</organism>